<dbReference type="AlphaFoldDB" id="A0A239CKE9"/>
<reference evidence="1 2" key="1">
    <citation type="submission" date="2017-06" db="EMBL/GenBank/DDBJ databases">
        <authorList>
            <person name="Kim H.J."/>
            <person name="Triplett B.A."/>
        </authorList>
    </citation>
    <scope>NUCLEOTIDE SEQUENCE [LARGE SCALE GENOMIC DNA]</scope>
    <source>
        <strain evidence="1 2">CGMCC 4.1858</strain>
    </source>
</reference>
<evidence type="ECO:0000313" key="2">
    <source>
        <dbReference type="Proteomes" id="UP000198280"/>
    </source>
</evidence>
<protein>
    <submittedName>
        <fullName evidence="1">Uncharacterized protein</fullName>
    </submittedName>
</protein>
<dbReference type="Proteomes" id="UP000198280">
    <property type="component" value="Unassembled WGS sequence"/>
</dbReference>
<sequence>MAGTAHPVPSTACRGEILLRHAVVLREHGGMDREPDAWVTLFSYQNLPGCPRPAELTVR</sequence>
<evidence type="ECO:0000313" key="1">
    <source>
        <dbReference type="EMBL" id="SNS20419.1"/>
    </source>
</evidence>
<keyword evidence="2" id="KW-1185">Reference proteome</keyword>
<name>A0A239CKE9_9ACTN</name>
<dbReference type="EMBL" id="FZOF01000004">
    <property type="protein sequence ID" value="SNS20419.1"/>
    <property type="molecule type" value="Genomic_DNA"/>
</dbReference>
<proteinExistence type="predicted"/>
<organism evidence="1 2">
    <name type="scientific">Actinacidiphila glaucinigra</name>
    <dbReference type="NCBI Taxonomy" id="235986"/>
    <lineage>
        <taxon>Bacteria</taxon>
        <taxon>Bacillati</taxon>
        <taxon>Actinomycetota</taxon>
        <taxon>Actinomycetes</taxon>
        <taxon>Kitasatosporales</taxon>
        <taxon>Streptomycetaceae</taxon>
        <taxon>Actinacidiphila</taxon>
    </lineage>
</organism>
<accession>A0A239CKE9</accession>
<gene>
    <name evidence="1" type="ORF">SAMN05216252_10473</name>
</gene>